<comment type="similarity">
    <text evidence="1">Belongs to the TolB family.</text>
</comment>
<dbReference type="PANTHER" id="PTHR36842:SF1">
    <property type="entry name" value="PROTEIN TOLB"/>
    <property type="match status" value="1"/>
</dbReference>
<protein>
    <submittedName>
        <fullName evidence="2">Uncharacterized protein</fullName>
    </submittedName>
</protein>
<dbReference type="Proteomes" id="UP001228403">
    <property type="component" value="Unassembled WGS sequence"/>
</dbReference>
<organism evidence="2 3">
    <name type="scientific">Bacteroides eggerthii</name>
    <dbReference type="NCBI Taxonomy" id="28111"/>
    <lineage>
        <taxon>Bacteria</taxon>
        <taxon>Pseudomonadati</taxon>
        <taxon>Bacteroidota</taxon>
        <taxon>Bacteroidia</taxon>
        <taxon>Bacteroidales</taxon>
        <taxon>Bacteroidaceae</taxon>
        <taxon>Bacteroides</taxon>
    </lineage>
</organism>
<sequence>MMNFLKNKRNICFWVMFIITNYAFCQQVDYSVVSVPEESGTDFTQISQPTDYVCMPEVKRSRQGIGWFSNRILDISKDGKDIAYLSFRNNTTNIFIKDLNIQGSSIQKTNRTSVLDFSYAPDGKQIVFSEARGKTNQIFLTSAAKSFVCRQITTGNMDYSPIFSEDMGSIFFARQENNGVSIWSYDTQNKFLANYSQGYNPYPLKNEKAFICVRSSSNGNSEIWKINYETGVEECIVSHPEHNFSSPVVSPNGQWLLFVGSSKIESGTLVYYNTDLFVSKMDGTGFAQLTYHAADDLSPIWSKDGQYIYFISQRGSKEGKANIWRMKFNY</sequence>
<dbReference type="InterPro" id="IPR011659">
    <property type="entry name" value="WD40"/>
</dbReference>
<dbReference type="EMBL" id="JAUDCF010000026">
    <property type="protein sequence ID" value="MDM8146265.1"/>
    <property type="molecule type" value="Genomic_DNA"/>
</dbReference>
<comment type="caution">
    <text evidence="2">The sequence shown here is derived from an EMBL/GenBank/DDBJ whole genome shotgun (WGS) entry which is preliminary data.</text>
</comment>
<evidence type="ECO:0000256" key="1">
    <source>
        <dbReference type="ARBA" id="ARBA00009820"/>
    </source>
</evidence>
<evidence type="ECO:0000313" key="3">
    <source>
        <dbReference type="Proteomes" id="UP001228403"/>
    </source>
</evidence>
<name>A0ABT7U6U2_9BACE</name>
<dbReference type="PANTHER" id="PTHR36842">
    <property type="entry name" value="PROTEIN TOLB HOMOLOG"/>
    <property type="match status" value="1"/>
</dbReference>
<dbReference type="InterPro" id="IPR011042">
    <property type="entry name" value="6-blade_b-propeller_TolB-like"/>
</dbReference>
<dbReference type="Pfam" id="PF07676">
    <property type="entry name" value="PD40"/>
    <property type="match status" value="3"/>
</dbReference>
<dbReference type="Gene3D" id="2.120.10.30">
    <property type="entry name" value="TolB, C-terminal domain"/>
    <property type="match status" value="2"/>
</dbReference>
<accession>A0ABT7U6U2</accession>
<dbReference type="SUPFAM" id="SSF82171">
    <property type="entry name" value="DPP6 N-terminal domain-like"/>
    <property type="match status" value="1"/>
</dbReference>
<gene>
    <name evidence="2" type="ORF">QUW02_10095</name>
</gene>
<proteinExistence type="inferred from homology"/>
<keyword evidence="3" id="KW-1185">Reference proteome</keyword>
<evidence type="ECO:0000313" key="2">
    <source>
        <dbReference type="EMBL" id="MDM8146265.1"/>
    </source>
</evidence>
<reference evidence="3" key="1">
    <citation type="submission" date="2023-07" db="EMBL/GenBank/DDBJ databases">
        <title>Identification and characterization of horizontal gene transfer across gut microbiota members of farm animals based on homology search.</title>
        <authorList>
            <person name="Schwarzerova J."/>
            <person name="Nykrynova M."/>
            <person name="Jureckova K."/>
            <person name="Cejkova D."/>
            <person name="Rychlik I."/>
        </authorList>
    </citation>
    <scope>NUCLEOTIDE SEQUENCE [LARGE SCALE GENOMIC DNA]</scope>
    <source>
        <strain evidence="3">ET4</strain>
    </source>
</reference>